<accession>A0ABR3Q447</accession>
<protein>
    <recommendedName>
        <fullName evidence="1">Protein CPL1-like domain-containing protein</fullName>
    </recommendedName>
</protein>
<dbReference type="InterPro" id="IPR038955">
    <property type="entry name" value="PriA/CPL1_fungi"/>
</dbReference>
<dbReference type="Pfam" id="PF21671">
    <property type="entry name" value="CPL1-like"/>
    <property type="match status" value="1"/>
</dbReference>
<dbReference type="PANTHER" id="PTHR35192:SF2">
    <property type="entry name" value="APPLE DOMAIN-CONTAINING PROTEIN"/>
    <property type="match status" value="1"/>
</dbReference>
<proteinExistence type="predicted"/>
<dbReference type="GeneID" id="95987015"/>
<organism evidence="2 3">
    <name type="scientific">Vanrija albida</name>
    <dbReference type="NCBI Taxonomy" id="181172"/>
    <lineage>
        <taxon>Eukaryota</taxon>
        <taxon>Fungi</taxon>
        <taxon>Dikarya</taxon>
        <taxon>Basidiomycota</taxon>
        <taxon>Agaricomycotina</taxon>
        <taxon>Tremellomycetes</taxon>
        <taxon>Trichosporonales</taxon>
        <taxon>Trichosporonaceae</taxon>
        <taxon>Vanrija</taxon>
    </lineage>
</organism>
<dbReference type="InterPro" id="IPR048661">
    <property type="entry name" value="CPL1-like"/>
</dbReference>
<gene>
    <name evidence="2" type="ORF">Q8F55_005972</name>
</gene>
<evidence type="ECO:0000313" key="3">
    <source>
        <dbReference type="Proteomes" id="UP001565368"/>
    </source>
</evidence>
<dbReference type="EMBL" id="JBBXJM010000004">
    <property type="protein sequence ID" value="KAL1409143.1"/>
    <property type="molecule type" value="Genomic_DNA"/>
</dbReference>
<reference evidence="2 3" key="1">
    <citation type="submission" date="2023-08" db="EMBL/GenBank/DDBJ databases">
        <title>Annotated Genome Sequence of Vanrija albida AlHP1.</title>
        <authorList>
            <person name="Herzog R."/>
        </authorList>
    </citation>
    <scope>NUCLEOTIDE SEQUENCE [LARGE SCALE GENOMIC DNA]</scope>
    <source>
        <strain evidence="2 3">AlHP1</strain>
    </source>
</reference>
<dbReference type="PANTHER" id="PTHR35192">
    <property type="entry name" value="PROTEIN, PUTATIVE-RELATED"/>
    <property type="match status" value="1"/>
</dbReference>
<sequence>MTRDQRDIDAGGQQPADQTWDSCLALCADWVYTFFGWTDLSGCYCANHWPTSTSGDTTICGPRIFFPFKQDLPSGAPARRRRARAELQRQQVLASNPYCPVGSEACRVAPEAGVGYECLHTQDELESCGGCRYGVHGSAGNGTATGVDCTSIPGVKPGGVTCSRGECVVSACSKGFVRRGNSCV</sequence>
<name>A0ABR3Q447_9TREE</name>
<evidence type="ECO:0000313" key="2">
    <source>
        <dbReference type="EMBL" id="KAL1409143.1"/>
    </source>
</evidence>
<evidence type="ECO:0000259" key="1">
    <source>
        <dbReference type="Pfam" id="PF21671"/>
    </source>
</evidence>
<feature type="domain" description="Protein CPL1-like" evidence="1">
    <location>
        <begin position="116"/>
        <end position="184"/>
    </location>
</feature>
<comment type="caution">
    <text evidence="2">The sequence shown here is derived from an EMBL/GenBank/DDBJ whole genome shotgun (WGS) entry which is preliminary data.</text>
</comment>
<dbReference type="RefSeq" id="XP_069209087.1">
    <property type="nucleotide sequence ID" value="XM_069354445.1"/>
</dbReference>
<keyword evidence="3" id="KW-1185">Reference proteome</keyword>
<dbReference type="Proteomes" id="UP001565368">
    <property type="component" value="Unassembled WGS sequence"/>
</dbReference>